<sequence length="350" mass="36870">MNDIPTGTSCPLPISRYENILLAHGGGGRLMHRLLEEIFLPAFDNPALAARHDGAQLNLGGEQLAFTTDAYVVRPLFFPGGDIGTLAINGTLNDLAMCGARPVALSAAFILEEGLPVDTLRRVVQSMRQAAAAAGVPLVTGDTKVVDRGRADGLYITTTGLGRIPAGVRIGPDRIQPGDHLLINGDVGRHGVAIMAVREGLGFETSITSDCAPLVNPVFRLIENGVQVRCLRDLTRGGLASALVELAETTGLDLLVDESAVPVSEEVQGACEILGLDPLHVANEGRFLAVVAPGDSDRALELLREAAPDLPAARIGEVRGPGQGRVTLRSRIGAPRILDMFSGEQLPRIC</sequence>
<gene>
    <name evidence="4" type="primary">hypE</name>
    <name evidence="4" type="ORF">G4L39_03135</name>
</gene>
<name>A0A6M1RUG3_9BACT</name>
<evidence type="ECO:0000313" key="5">
    <source>
        <dbReference type="Proteomes" id="UP000477311"/>
    </source>
</evidence>
<comment type="similarity">
    <text evidence="1">Belongs to the HypE family.</text>
</comment>
<evidence type="ECO:0000259" key="2">
    <source>
        <dbReference type="Pfam" id="PF00586"/>
    </source>
</evidence>
<reference evidence="4 5" key="1">
    <citation type="submission" date="2020-02" db="EMBL/GenBank/DDBJ databases">
        <title>Draft genome sequence of Limisphaera ngatamarikiensis NGM72.4T, a thermophilic Verrucomicrobia grouped in subdivision 3.</title>
        <authorList>
            <person name="Carere C.R."/>
            <person name="Steen J."/>
            <person name="Hugenholtz P."/>
            <person name="Stott M.B."/>
        </authorList>
    </citation>
    <scope>NUCLEOTIDE SEQUENCE [LARGE SCALE GENOMIC DNA]</scope>
    <source>
        <strain evidence="4 5">NGM72.4</strain>
    </source>
</reference>
<proteinExistence type="inferred from homology"/>
<dbReference type="Pfam" id="PF00586">
    <property type="entry name" value="AIRS"/>
    <property type="match status" value="1"/>
</dbReference>
<dbReference type="Pfam" id="PF02769">
    <property type="entry name" value="AIRS_C"/>
    <property type="match status" value="1"/>
</dbReference>
<dbReference type="Gene3D" id="3.90.650.10">
    <property type="entry name" value="PurM-like C-terminal domain"/>
    <property type="match status" value="1"/>
</dbReference>
<dbReference type="Gene3D" id="3.30.1330.10">
    <property type="entry name" value="PurM-like, N-terminal domain"/>
    <property type="match status" value="1"/>
</dbReference>
<dbReference type="InterPro" id="IPR016188">
    <property type="entry name" value="PurM-like_N"/>
</dbReference>
<dbReference type="CDD" id="cd02197">
    <property type="entry name" value="HypE"/>
    <property type="match status" value="1"/>
</dbReference>
<dbReference type="Proteomes" id="UP000477311">
    <property type="component" value="Unassembled WGS sequence"/>
</dbReference>
<dbReference type="RefSeq" id="WP_165105846.1">
    <property type="nucleotide sequence ID" value="NZ_JAAKYA010000015.1"/>
</dbReference>
<comment type="caution">
    <text evidence="4">The sequence shown here is derived from an EMBL/GenBank/DDBJ whole genome shotgun (WGS) entry which is preliminary data.</text>
</comment>
<dbReference type="PIRSF" id="PIRSF005644">
    <property type="entry name" value="Hdrgns_mtr_HypE"/>
    <property type="match status" value="1"/>
</dbReference>
<dbReference type="InterPro" id="IPR010918">
    <property type="entry name" value="PurM-like_C_dom"/>
</dbReference>
<organism evidence="4 5">
    <name type="scientific">Limisphaera ngatamarikiensis</name>
    <dbReference type="NCBI Taxonomy" id="1324935"/>
    <lineage>
        <taxon>Bacteria</taxon>
        <taxon>Pseudomonadati</taxon>
        <taxon>Verrucomicrobiota</taxon>
        <taxon>Verrucomicrobiia</taxon>
        <taxon>Limisphaerales</taxon>
        <taxon>Limisphaeraceae</taxon>
        <taxon>Limisphaera</taxon>
    </lineage>
</organism>
<dbReference type="SUPFAM" id="SSF55326">
    <property type="entry name" value="PurM N-terminal domain-like"/>
    <property type="match status" value="1"/>
</dbReference>
<keyword evidence="5" id="KW-1185">Reference proteome</keyword>
<dbReference type="InterPro" id="IPR011854">
    <property type="entry name" value="HypE"/>
</dbReference>
<dbReference type="SUPFAM" id="SSF56042">
    <property type="entry name" value="PurM C-terminal domain-like"/>
    <property type="match status" value="1"/>
</dbReference>
<evidence type="ECO:0000256" key="1">
    <source>
        <dbReference type="ARBA" id="ARBA00006243"/>
    </source>
</evidence>
<dbReference type="EMBL" id="JAAKYA010000015">
    <property type="protein sequence ID" value="NGO38392.1"/>
    <property type="molecule type" value="Genomic_DNA"/>
</dbReference>
<dbReference type="NCBIfam" id="TIGR02124">
    <property type="entry name" value="hypE"/>
    <property type="match status" value="1"/>
</dbReference>
<dbReference type="AlphaFoldDB" id="A0A6M1RUG3"/>
<dbReference type="PANTHER" id="PTHR30303:SF0">
    <property type="entry name" value="CARBAMOYL DEHYDRATASE HYPE"/>
    <property type="match status" value="1"/>
</dbReference>
<dbReference type="PANTHER" id="PTHR30303">
    <property type="entry name" value="HYDROGENASE ISOENZYMES FORMATION PROTEIN HYPE"/>
    <property type="match status" value="1"/>
</dbReference>
<dbReference type="InterPro" id="IPR036921">
    <property type="entry name" value="PurM-like_N_sf"/>
</dbReference>
<evidence type="ECO:0000313" key="4">
    <source>
        <dbReference type="EMBL" id="NGO38392.1"/>
    </source>
</evidence>
<feature type="domain" description="PurM-like C-terminal" evidence="3">
    <location>
        <begin position="176"/>
        <end position="327"/>
    </location>
</feature>
<evidence type="ECO:0000259" key="3">
    <source>
        <dbReference type="Pfam" id="PF02769"/>
    </source>
</evidence>
<accession>A0A6M1RUG3</accession>
<dbReference type="GO" id="GO:0051604">
    <property type="term" value="P:protein maturation"/>
    <property type="evidence" value="ECO:0007669"/>
    <property type="project" value="TreeGrafter"/>
</dbReference>
<dbReference type="InterPro" id="IPR036676">
    <property type="entry name" value="PurM-like_C_sf"/>
</dbReference>
<feature type="domain" description="PurM-like N-terminal" evidence="2">
    <location>
        <begin position="53"/>
        <end position="164"/>
    </location>
</feature>
<protein>
    <submittedName>
        <fullName evidence="4">Hydrogenase expression/formation protein HypE</fullName>
    </submittedName>
</protein>